<dbReference type="Proteomes" id="UP000035762">
    <property type="component" value="Unassembled WGS sequence"/>
</dbReference>
<feature type="compositionally biased region" description="Basic residues" evidence="1">
    <location>
        <begin position="117"/>
        <end position="127"/>
    </location>
</feature>
<dbReference type="AlphaFoldDB" id="A0A090MLL2"/>
<gene>
    <name evidence="3" type="ORF">BN961_01700</name>
</gene>
<dbReference type="EMBL" id="CCAZ020000001">
    <property type="protein sequence ID" value="CEG08286.1"/>
    <property type="molecule type" value="Genomic_DNA"/>
</dbReference>
<keyword evidence="2" id="KW-0732">Signal</keyword>
<evidence type="ECO:0000313" key="4">
    <source>
        <dbReference type="Proteomes" id="UP000035762"/>
    </source>
</evidence>
<protein>
    <recommendedName>
        <fullName evidence="5">Lipoprotein</fullName>
    </recommendedName>
</protein>
<evidence type="ECO:0000256" key="2">
    <source>
        <dbReference type="SAM" id="SignalP"/>
    </source>
</evidence>
<sequence length="172" mass="17796">MLVRFPRRHLSRAFTGAILVSIASVLSGCGGAANSFDPTDMLSFLDTKKPLPGTRHPVFPEGVPGVEQGVPKELYKGAQQNDLTATDPATPGASSAAGQANAAPAAAAAPPPEEKPKKRVRTAKRKSITAPPPDEAPAAAPSQQQQQPAAPKPQQQQLSPFPAPLPSGSFSH</sequence>
<dbReference type="RefSeq" id="WP_048756231.1">
    <property type="nucleotide sequence ID" value="NZ_CCAZ020000001.1"/>
</dbReference>
<feature type="chain" id="PRO_5001859707" description="Lipoprotein" evidence="2">
    <location>
        <begin position="33"/>
        <end position="172"/>
    </location>
</feature>
<name>A0A090MLL2_AFIFE</name>
<feature type="compositionally biased region" description="Low complexity" evidence="1">
    <location>
        <begin position="91"/>
        <end position="108"/>
    </location>
</feature>
<evidence type="ECO:0008006" key="5">
    <source>
        <dbReference type="Google" id="ProtNLM"/>
    </source>
</evidence>
<accession>A0A090MLL2</accession>
<keyword evidence="4" id="KW-1185">Reference proteome</keyword>
<feature type="signal peptide" evidence="2">
    <location>
        <begin position="1"/>
        <end position="32"/>
    </location>
</feature>
<comment type="caution">
    <text evidence="3">The sequence shown here is derived from an EMBL/GenBank/DDBJ whole genome shotgun (WGS) entry which is preliminary data.</text>
</comment>
<feature type="region of interest" description="Disordered" evidence="1">
    <location>
        <begin position="53"/>
        <end position="172"/>
    </location>
</feature>
<dbReference type="STRING" id="1035.BN961_01700"/>
<evidence type="ECO:0000313" key="3">
    <source>
        <dbReference type="EMBL" id="CEG08286.1"/>
    </source>
</evidence>
<reference evidence="3 4" key="1">
    <citation type="journal article" date="2014" name="Genome Announc.">
        <title>Genome Sequence of Afipia felis Strain 76713, Isolated in Hospital Water Using an Amoeba Co-Culture Procedure.</title>
        <authorList>
            <person name="Benamar S."/>
            <person name="La Scola B."/>
            <person name="Croce O."/>
        </authorList>
    </citation>
    <scope>NUCLEOTIDE SEQUENCE [LARGE SCALE GENOMIC DNA]</scope>
    <source>
        <strain evidence="3 4">76713</strain>
    </source>
</reference>
<dbReference type="PROSITE" id="PS51257">
    <property type="entry name" value="PROKAR_LIPOPROTEIN"/>
    <property type="match status" value="1"/>
</dbReference>
<proteinExistence type="predicted"/>
<organism evidence="3 4">
    <name type="scientific">Afipia felis</name>
    <name type="common">Cat scratch disease bacillus</name>
    <dbReference type="NCBI Taxonomy" id="1035"/>
    <lineage>
        <taxon>Bacteria</taxon>
        <taxon>Pseudomonadati</taxon>
        <taxon>Pseudomonadota</taxon>
        <taxon>Alphaproteobacteria</taxon>
        <taxon>Hyphomicrobiales</taxon>
        <taxon>Nitrobacteraceae</taxon>
        <taxon>Afipia</taxon>
    </lineage>
</organism>
<dbReference type="OrthoDB" id="8247660at2"/>
<evidence type="ECO:0000256" key="1">
    <source>
        <dbReference type="SAM" id="MobiDB-lite"/>
    </source>
</evidence>
<feature type="compositionally biased region" description="Low complexity" evidence="1">
    <location>
        <begin position="136"/>
        <end position="157"/>
    </location>
</feature>